<evidence type="ECO:0000313" key="2">
    <source>
        <dbReference type="EMBL" id="ATC63249.1"/>
    </source>
</evidence>
<organism evidence="2 3">
    <name type="scientific">Nibricoccus aquaticus</name>
    <dbReference type="NCBI Taxonomy" id="2576891"/>
    <lineage>
        <taxon>Bacteria</taxon>
        <taxon>Pseudomonadati</taxon>
        <taxon>Verrucomicrobiota</taxon>
        <taxon>Opitutia</taxon>
        <taxon>Opitutales</taxon>
        <taxon>Opitutaceae</taxon>
        <taxon>Nibricoccus</taxon>
    </lineage>
</organism>
<dbReference type="PANTHER" id="PTHR33608">
    <property type="entry name" value="BLL2464 PROTEIN"/>
    <property type="match status" value="1"/>
</dbReference>
<dbReference type="InterPro" id="IPR002881">
    <property type="entry name" value="DUF58"/>
</dbReference>
<gene>
    <name evidence="2" type="ORF">CMV30_04370</name>
</gene>
<proteinExistence type="predicted"/>
<keyword evidence="3" id="KW-1185">Reference proteome</keyword>
<protein>
    <submittedName>
        <fullName evidence="2">DUF58 domain-containing protein</fullName>
    </submittedName>
</protein>
<evidence type="ECO:0000313" key="3">
    <source>
        <dbReference type="Proteomes" id="UP000217265"/>
    </source>
</evidence>
<accession>A0A290Q3K9</accession>
<reference evidence="2 3" key="1">
    <citation type="submission" date="2017-09" db="EMBL/GenBank/DDBJ databases">
        <title>Complete genome sequence of Verrucomicrobial strain HZ-65, isolated from freshwater.</title>
        <authorList>
            <person name="Choi A."/>
        </authorList>
    </citation>
    <scope>NUCLEOTIDE SEQUENCE [LARGE SCALE GENOMIC DNA]</scope>
    <source>
        <strain evidence="2 3">HZ-65</strain>
    </source>
</reference>
<dbReference type="PANTHER" id="PTHR33608:SF3">
    <property type="entry name" value="SLR2013 PROTEIN"/>
    <property type="match status" value="1"/>
</dbReference>
<dbReference type="OrthoDB" id="9778037at2"/>
<name>A0A290Q3K9_9BACT</name>
<dbReference type="Pfam" id="PF01882">
    <property type="entry name" value="DUF58"/>
    <property type="match status" value="1"/>
</dbReference>
<dbReference type="EMBL" id="CP023344">
    <property type="protein sequence ID" value="ATC63249.1"/>
    <property type="molecule type" value="Genomic_DNA"/>
</dbReference>
<dbReference type="Proteomes" id="UP000217265">
    <property type="component" value="Chromosome"/>
</dbReference>
<dbReference type="InterPro" id="IPR036465">
    <property type="entry name" value="vWFA_dom_sf"/>
</dbReference>
<dbReference type="AlphaFoldDB" id="A0A290Q3K9"/>
<evidence type="ECO:0000259" key="1">
    <source>
        <dbReference type="Pfam" id="PF01882"/>
    </source>
</evidence>
<sequence length="444" mass="49111">MIPVPATRLLWAVAGVAVLAAIAGPLPELTPLWVLALLGVALFALTDLGLSVKRALPPEVSVPAVSRFAKDRAGVISLVFQNPTGEARRLRFALGLPAIFSSEREETWIDLPAGVKHARVDWVCTPKRRGRFTEVLACAESGSRFGFWRIRVRKALSCELRVYPNLFTERKQLAALFLSRGALGSKLQRTVGRGRDFEKLRDYLPGDGFDEIHWKATAKRGRPITKIFQAERTQEIYVVIDASRLSARPVTHEGVTQTALERYLTAALVLLLAAERQGDRFGLIVYDDRVRVSVRAGSGDGHYAACREAIHAMQPSEATPDMAEIVRHLRSQLRRRVLMFFLTDLSDPVLAEDFAKHAELLARQHLVMVNQLRAPGVAPVFSGGEIAETGEIPTKLAGHARWAEAQVLAKKLKPLGVTATLLEDETMAANLVTQYLRVKQRQSL</sequence>
<dbReference type="RefSeq" id="WP_096054881.1">
    <property type="nucleotide sequence ID" value="NZ_CP023344.1"/>
</dbReference>
<feature type="domain" description="DUF58" evidence="1">
    <location>
        <begin position="200"/>
        <end position="369"/>
    </location>
</feature>
<dbReference type="KEGG" id="vbh:CMV30_04370"/>
<dbReference type="SUPFAM" id="SSF53300">
    <property type="entry name" value="vWA-like"/>
    <property type="match status" value="1"/>
</dbReference>